<name>A0ABY6QWQ1_9ACTN</name>
<reference evidence="5" key="1">
    <citation type="submission" date="2021-09" db="EMBL/GenBank/DDBJ databases">
        <title>Complete genome sequence and metabolic characterization of Streptomyces tanashiensis DSM 731 the producer of antibacterial Kalafungin and diverse secondary metabolites.</title>
        <authorList>
            <person name="Abbasi M.N."/>
            <person name="Anwar M.N."/>
            <person name="Alam K."/>
            <person name="Shoaib M."/>
            <person name="Lin Z."/>
            <person name="Hayat M."/>
            <person name="Ali M.I."/>
            <person name="Malik H.M.T."/>
            <person name="Ahmed I."/>
            <person name="Li A."/>
            <person name="Hailong Wang H."/>
            <person name="Zhang Y."/>
        </authorList>
    </citation>
    <scope>NUCLEOTIDE SEQUENCE</scope>
    <source>
        <strain evidence="5">Kala</strain>
    </source>
</reference>
<feature type="chain" id="PRO_5047155135" evidence="3">
    <location>
        <begin position="25"/>
        <end position="810"/>
    </location>
</feature>
<dbReference type="Gene3D" id="3.40.50.410">
    <property type="entry name" value="von Willebrand factor, type A domain"/>
    <property type="match status" value="1"/>
</dbReference>
<sequence>MQWTNKGSALLLAGVLLAVSGPFAAPTASGAPGAGARGLSRTAAEPAEGPDPLDFAVVVDQSKSLADKDLARETEAAALLSQGEISERSQATVIGFGSSEKPGQSPVREVCPLTVADAAGRERLSECVQQLNRRDEARMGPGTDFPAAIRQAVTRLTQSRAPASGGAKAPAVPKVVFLLTDGKLDVADSPEYGTDRDTRQSNGARRLTEELARARAAGVQIWPLGFGSEIDRSALTAMAQGGYRGACSDIPGSVPRMRVVGTSAEIDKALQETFAAARCARLAQGTVGKPPADLNVTIPPIATDGSLTVAKHDPKVRVTYYDPAGRKVPVRGEFDGSTFEVSGQDGPVEALRVKDPMPGRWRVHIEAPEGHRDREVAVRAIWQGRLRSDVTLDPASPRAGEKVTVQVRMQTRRGVVITDPQQLADLTASAEVAGAGFSPFTFKLADDGRAPDAKAGDVRFTGTFTLPTGATGDLELVTRMAAPGITSDRRPVHARRGPDVPVLTAGLAIDRATVHPGGTVRGTLDVTNNDSTPHTLRFALQDQTPGADLTLAPTPVTAPAGRSTRIPFTVTLAAGTALGELGGRVAVVDTGDGDAVLDTAFLDVLVVAPPTWWDRWWKAVVGGAVAFLVLAALAGIRYLARRRRRDLTGTVLELHDDGRSLYTLTVRKGQSENGTFAFTVDEPYGGTPMLRSVRGTAAATAHVLRSTGSGELTLRPRGGSQVPVRTGEPIALGEHELVVRGGRTSSPRTRDLPWSRRSRTARRPGPGPGNGRGTDTGPAAGTDTGTGAGSGAASGGSGSAGGSGSYNDNF</sequence>
<evidence type="ECO:0000313" key="6">
    <source>
        <dbReference type="Proteomes" id="UP001164506"/>
    </source>
</evidence>
<keyword evidence="2" id="KW-1133">Transmembrane helix</keyword>
<feature type="signal peptide" evidence="3">
    <location>
        <begin position="1"/>
        <end position="24"/>
    </location>
</feature>
<dbReference type="InterPro" id="IPR036465">
    <property type="entry name" value="vWFA_dom_sf"/>
</dbReference>
<dbReference type="RefSeq" id="WP_267258567.1">
    <property type="nucleotide sequence ID" value="NZ_CP084204.1"/>
</dbReference>
<feature type="transmembrane region" description="Helical" evidence="2">
    <location>
        <begin position="616"/>
        <end position="640"/>
    </location>
</feature>
<evidence type="ECO:0000256" key="3">
    <source>
        <dbReference type="SAM" id="SignalP"/>
    </source>
</evidence>
<gene>
    <name evidence="5" type="ORF">LDH80_10315</name>
</gene>
<dbReference type="PROSITE" id="PS50234">
    <property type="entry name" value="VWFA"/>
    <property type="match status" value="1"/>
</dbReference>
<keyword evidence="2" id="KW-0812">Transmembrane</keyword>
<feature type="region of interest" description="Disordered" evidence="1">
    <location>
        <begin position="27"/>
        <end position="51"/>
    </location>
</feature>
<dbReference type="GeneID" id="95599836"/>
<dbReference type="InterPro" id="IPR013783">
    <property type="entry name" value="Ig-like_fold"/>
</dbReference>
<organism evidence="5 6">
    <name type="scientific">Streptomyces tanashiensis</name>
    <dbReference type="NCBI Taxonomy" id="67367"/>
    <lineage>
        <taxon>Bacteria</taxon>
        <taxon>Bacillati</taxon>
        <taxon>Actinomycetota</taxon>
        <taxon>Actinomycetes</taxon>
        <taxon>Kitasatosporales</taxon>
        <taxon>Streptomycetaceae</taxon>
        <taxon>Streptomyces</taxon>
    </lineage>
</organism>
<keyword evidence="3" id="KW-0732">Signal</keyword>
<feature type="compositionally biased region" description="Gly residues" evidence="1">
    <location>
        <begin position="784"/>
        <end position="804"/>
    </location>
</feature>
<dbReference type="SMART" id="SM00327">
    <property type="entry name" value="VWA"/>
    <property type="match status" value="1"/>
</dbReference>
<dbReference type="Gene3D" id="2.60.40.10">
    <property type="entry name" value="Immunoglobulins"/>
    <property type="match status" value="1"/>
</dbReference>
<feature type="region of interest" description="Disordered" evidence="1">
    <location>
        <begin position="708"/>
        <end position="810"/>
    </location>
</feature>
<keyword evidence="2" id="KW-0472">Membrane</keyword>
<accession>A0ABY6QWQ1</accession>
<dbReference type="Pfam" id="PF00092">
    <property type="entry name" value="VWA"/>
    <property type="match status" value="1"/>
</dbReference>
<dbReference type="CDD" id="cd00198">
    <property type="entry name" value="vWFA"/>
    <property type="match status" value="1"/>
</dbReference>
<feature type="domain" description="VWFA" evidence="4">
    <location>
        <begin position="54"/>
        <end position="274"/>
    </location>
</feature>
<evidence type="ECO:0000256" key="1">
    <source>
        <dbReference type="SAM" id="MobiDB-lite"/>
    </source>
</evidence>
<dbReference type="EMBL" id="CP084204">
    <property type="protein sequence ID" value="UZX21087.1"/>
    <property type="molecule type" value="Genomic_DNA"/>
</dbReference>
<dbReference type="InterPro" id="IPR002035">
    <property type="entry name" value="VWF_A"/>
</dbReference>
<evidence type="ECO:0000259" key="4">
    <source>
        <dbReference type="PROSITE" id="PS50234"/>
    </source>
</evidence>
<evidence type="ECO:0000313" key="5">
    <source>
        <dbReference type="EMBL" id="UZX21087.1"/>
    </source>
</evidence>
<dbReference type="Proteomes" id="UP001164506">
    <property type="component" value="Chromosome"/>
</dbReference>
<dbReference type="SUPFAM" id="SSF53300">
    <property type="entry name" value="vWA-like"/>
    <property type="match status" value="1"/>
</dbReference>
<evidence type="ECO:0000256" key="2">
    <source>
        <dbReference type="SAM" id="Phobius"/>
    </source>
</evidence>
<protein>
    <submittedName>
        <fullName evidence="5">VWA domain-containing protein</fullName>
    </submittedName>
</protein>
<keyword evidence="6" id="KW-1185">Reference proteome</keyword>
<proteinExistence type="predicted"/>